<evidence type="ECO:0000313" key="2">
    <source>
        <dbReference type="Proteomes" id="UP001215280"/>
    </source>
</evidence>
<name>A0AAD7MP10_9AGAR</name>
<gene>
    <name evidence="1" type="ORF">DFH07DRAFT_1066738</name>
</gene>
<comment type="caution">
    <text evidence="1">The sequence shown here is derived from an EMBL/GenBank/DDBJ whole genome shotgun (WGS) entry which is preliminary data.</text>
</comment>
<protein>
    <submittedName>
        <fullName evidence="1">Uncharacterized protein</fullName>
    </submittedName>
</protein>
<organism evidence="1 2">
    <name type="scientific">Mycena maculata</name>
    <dbReference type="NCBI Taxonomy" id="230809"/>
    <lineage>
        <taxon>Eukaryota</taxon>
        <taxon>Fungi</taxon>
        <taxon>Dikarya</taxon>
        <taxon>Basidiomycota</taxon>
        <taxon>Agaricomycotina</taxon>
        <taxon>Agaricomycetes</taxon>
        <taxon>Agaricomycetidae</taxon>
        <taxon>Agaricales</taxon>
        <taxon>Marasmiineae</taxon>
        <taxon>Mycenaceae</taxon>
        <taxon>Mycena</taxon>
    </lineage>
</organism>
<dbReference type="Proteomes" id="UP001215280">
    <property type="component" value="Unassembled WGS sequence"/>
</dbReference>
<reference evidence="1" key="1">
    <citation type="submission" date="2023-03" db="EMBL/GenBank/DDBJ databases">
        <title>Massive genome expansion in bonnet fungi (Mycena s.s.) driven by repeated elements and novel gene families across ecological guilds.</title>
        <authorList>
            <consortium name="Lawrence Berkeley National Laboratory"/>
            <person name="Harder C.B."/>
            <person name="Miyauchi S."/>
            <person name="Viragh M."/>
            <person name="Kuo A."/>
            <person name="Thoen E."/>
            <person name="Andreopoulos B."/>
            <person name="Lu D."/>
            <person name="Skrede I."/>
            <person name="Drula E."/>
            <person name="Henrissat B."/>
            <person name="Morin E."/>
            <person name="Kohler A."/>
            <person name="Barry K."/>
            <person name="LaButti K."/>
            <person name="Morin E."/>
            <person name="Salamov A."/>
            <person name="Lipzen A."/>
            <person name="Mereny Z."/>
            <person name="Hegedus B."/>
            <person name="Baldrian P."/>
            <person name="Stursova M."/>
            <person name="Weitz H."/>
            <person name="Taylor A."/>
            <person name="Grigoriev I.V."/>
            <person name="Nagy L.G."/>
            <person name="Martin F."/>
            <person name="Kauserud H."/>
        </authorList>
    </citation>
    <scope>NUCLEOTIDE SEQUENCE</scope>
    <source>
        <strain evidence="1">CBHHK188m</strain>
    </source>
</reference>
<keyword evidence="2" id="KW-1185">Reference proteome</keyword>
<dbReference type="AlphaFoldDB" id="A0AAD7MP10"/>
<evidence type="ECO:0000313" key="1">
    <source>
        <dbReference type="EMBL" id="KAJ7726268.1"/>
    </source>
</evidence>
<sequence length="87" mass="9606">MMLLHAMILLHATQQPDKLLHGFRAAAIPAHRWHHRVSAALIATSPCTSMIPPGVLGPTLFYLCPFPSLPSLHTRRRRADNICCDSG</sequence>
<proteinExistence type="predicted"/>
<accession>A0AAD7MP10</accession>
<dbReference type="EMBL" id="JARJLG010000221">
    <property type="protein sequence ID" value="KAJ7726268.1"/>
    <property type="molecule type" value="Genomic_DNA"/>
</dbReference>